<dbReference type="OrthoDB" id="884114at2"/>
<feature type="domain" description="DUF7674" evidence="1">
    <location>
        <begin position="9"/>
        <end position="113"/>
    </location>
</feature>
<evidence type="ECO:0000313" key="3">
    <source>
        <dbReference type="Proteomes" id="UP000245999"/>
    </source>
</evidence>
<dbReference type="AlphaFoldDB" id="A0A2Z3GMP6"/>
<protein>
    <recommendedName>
        <fullName evidence="1">DUF7674 domain-containing protein</fullName>
    </recommendedName>
</protein>
<dbReference type="InterPro" id="IPR056091">
    <property type="entry name" value="DUF7674"/>
</dbReference>
<dbReference type="Pfam" id="PF24722">
    <property type="entry name" value="DUF7674"/>
    <property type="match status" value="1"/>
</dbReference>
<dbReference type="EMBL" id="CP029145">
    <property type="protein sequence ID" value="AWM33641.1"/>
    <property type="molecule type" value="Genomic_DNA"/>
</dbReference>
<dbReference type="KEGG" id="hnv:DDQ68_13115"/>
<reference evidence="3" key="1">
    <citation type="submission" date="2018-04" db="EMBL/GenBank/DDBJ databases">
        <title>Complete genome of Antarctic heterotrophic bacterium Hymenobacter nivis.</title>
        <authorList>
            <person name="Terashima M."/>
        </authorList>
    </citation>
    <scope>NUCLEOTIDE SEQUENCE [LARGE SCALE GENOMIC DNA]</scope>
    <source>
        <strain evidence="3">NBRC 111535</strain>
    </source>
</reference>
<accession>A0A2Z3GMP6</accession>
<dbReference type="RefSeq" id="WP_109656695.1">
    <property type="nucleotide sequence ID" value="NZ_CP029145.1"/>
</dbReference>
<gene>
    <name evidence="2" type="ORF">DDQ68_13115</name>
</gene>
<name>A0A2Z3GMP6_9BACT</name>
<evidence type="ECO:0000259" key="1">
    <source>
        <dbReference type="Pfam" id="PF24722"/>
    </source>
</evidence>
<evidence type="ECO:0000313" key="2">
    <source>
        <dbReference type="EMBL" id="AWM33641.1"/>
    </source>
</evidence>
<keyword evidence="3" id="KW-1185">Reference proteome</keyword>
<sequence length="117" mass="12650">MLDPTRTADLLAAHFPGLAPALHAPATYPSVHRQLACFAAYTRAAATADALLRLQRCFAVADRLRNDGDTALAAAIESGYLHCLHLDGTARGNQLARQLMPSRLYSAYAHQHYAPLP</sequence>
<organism evidence="2 3">
    <name type="scientific">Hymenobacter nivis</name>
    <dbReference type="NCBI Taxonomy" id="1850093"/>
    <lineage>
        <taxon>Bacteria</taxon>
        <taxon>Pseudomonadati</taxon>
        <taxon>Bacteroidota</taxon>
        <taxon>Cytophagia</taxon>
        <taxon>Cytophagales</taxon>
        <taxon>Hymenobacteraceae</taxon>
        <taxon>Hymenobacter</taxon>
    </lineage>
</organism>
<proteinExistence type="predicted"/>
<dbReference type="Proteomes" id="UP000245999">
    <property type="component" value="Chromosome"/>
</dbReference>